<evidence type="ECO:0000313" key="2">
    <source>
        <dbReference type="Proteomes" id="UP000607653"/>
    </source>
</evidence>
<organism evidence="1 2">
    <name type="scientific">Nelumbo nucifera</name>
    <name type="common">Sacred lotus</name>
    <dbReference type="NCBI Taxonomy" id="4432"/>
    <lineage>
        <taxon>Eukaryota</taxon>
        <taxon>Viridiplantae</taxon>
        <taxon>Streptophyta</taxon>
        <taxon>Embryophyta</taxon>
        <taxon>Tracheophyta</taxon>
        <taxon>Spermatophyta</taxon>
        <taxon>Magnoliopsida</taxon>
        <taxon>Proteales</taxon>
        <taxon>Nelumbonaceae</taxon>
        <taxon>Nelumbo</taxon>
    </lineage>
</organism>
<gene>
    <name evidence="1" type="ORF">HUJ06_001223</name>
</gene>
<dbReference type="EMBL" id="DUZY01000006">
    <property type="protein sequence ID" value="DAD42993.1"/>
    <property type="molecule type" value="Genomic_DNA"/>
</dbReference>
<keyword evidence="2" id="KW-1185">Reference proteome</keyword>
<proteinExistence type="predicted"/>
<evidence type="ECO:0000313" key="1">
    <source>
        <dbReference type="EMBL" id="DAD42993.1"/>
    </source>
</evidence>
<dbReference type="AlphaFoldDB" id="A0A822ZEK0"/>
<accession>A0A822ZEK0</accession>
<reference evidence="1 2" key="1">
    <citation type="journal article" date="2020" name="Mol. Biol. Evol.">
        <title>Distinct Expression and Methylation Patterns for Genes with Different Fates following a Single Whole-Genome Duplication in Flowering Plants.</title>
        <authorList>
            <person name="Shi T."/>
            <person name="Rahmani R.S."/>
            <person name="Gugger P.F."/>
            <person name="Wang M."/>
            <person name="Li H."/>
            <person name="Zhang Y."/>
            <person name="Li Z."/>
            <person name="Wang Q."/>
            <person name="Van de Peer Y."/>
            <person name="Marchal K."/>
            <person name="Chen J."/>
        </authorList>
    </citation>
    <scope>NUCLEOTIDE SEQUENCE [LARGE SCALE GENOMIC DNA]</scope>
    <source>
        <tissue evidence="1">Leaf</tissue>
    </source>
</reference>
<protein>
    <submittedName>
        <fullName evidence="1">Uncharacterized protein</fullName>
    </submittedName>
</protein>
<name>A0A822ZEK0_NELNU</name>
<dbReference type="Proteomes" id="UP000607653">
    <property type="component" value="Unassembled WGS sequence"/>
</dbReference>
<comment type="caution">
    <text evidence="1">The sequence shown here is derived from an EMBL/GenBank/DDBJ whole genome shotgun (WGS) entry which is preliminary data.</text>
</comment>
<sequence length="47" mass="5655">MIIYAKQARIILRKKNLLSLAQEFMDVRIQCIFYADSFSYLEEPMRP</sequence>